<dbReference type="PROSITE" id="PS50188">
    <property type="entry name" value="B302_SPRY"/>
    <property type="match status" value="1"/>
</dbReference>
<dbReference type="PANTHER" id="PTHR24103">
    <property type="entry name" value="E3 UBIQUITIN-PROTEIN LIGASE TRIM"/>
    <property type="match status" value="1"/>
</dbReference>
<dbReference type="PRINTS" id="PR01407">
    <property type="entry name" value="BUTYPHLNCDUF"/>
</dbReference>
<dbReference type="InterPro" id="IPR003877">
    <property type="entry name" value="SPRY_dom"/>
</dbReference>
<protein>
    <recommendedName>
        <fullName evidence="2">B30.2/SPRY domain-containing protein</fullName>
    </recommendedName>
</protein>
<dbReference type="InterPro" id="IPR013320">
    <property type="entry name" value="ConA-like_dom_sf"/>
</dbReference>
<dbReference type="FunFam" id="2.60.120.920:FF:000004">
    <property type="entry name" value="Butyrophilin subfamily 1 member A1"/>
    <property type="match status" value="1"/>
</dbReference>
<keyword evidence="1" id="KW-0175">Coiled coil</keyword>
<evidence type="ECO:0000313" key="4">
    <source>
        <dbReference type="Proteomes" id="UP000472276"/>
    </source>
</evidence>
<reference evidence="3" key="2">
    <citation type="submission" date="2025-08" db="UniProtKB">
        <authorList>
            <consortium name="Ensembl"/>
        </authorList>
    </citation>
    <scope>IDENTIFICATION</scope>
</reference>
<dbReference type="SUPFAM" id="SSF49899">
    <property type="entry name" value="Concanavalin A-like lectins/glucanases"/>
    <property type="match status" value="1"/>
</dbReference>
<dbReference type="Pfam" id="PF25600">
    <property type="entry name" value="TRIM_CC"/>
    <property type="match status" value="1"/>
</dbReference>
<dbReference type="SMART" id="SM00589">
    <property type="entry name" value="PRY"/>
    <property type="match status" value="1"/>
</dbReference>
<evidence type="ECO:0000256" key="1">
    <source>
        <dbReference type="SAM" id="Coils"/>
    </source>
</evidence>
<dbReference type="Proteomes" id="UP000472276">
    <property type="component" value="Unassembled WGS sequence"/>
</dbReference>
<proteinExistence type="predicted"/>
<dbReference type="CDD" id="cd13733">
    <property type="entry name" value="SPRY_PRY_C-I_1"/>
    <property type="match status" value="1"/>
</dbReference>
<organism evidence="3 4">
    <name type="scientific">Oreochromis aureus</name>
    <name type="common">Israeli tilapia</name>
    <name type="synonym">Chromis aureus</name>
    <dbReference type="NCBI Taxonomy" id="47969"/>
    <lineage>
        <taxon>Eukaryota</taxon>
        <taxon>Metazoa</taxon>
        <taxon>Chordata</taxon>
        <taxon>Craniata</taxon>
        <taxon>Vertebrata</taxon>
        <taxon>Euteleostomi</taxon>
        <taxon>Actinopterygii</taxon>
        <taxon>Neopterygii</taxon>
        <taxon>Teleostei</taxon>
        <taxon>Neoteleostei</taxon>
        <taxon>Acanthomorphata</taxon>
        <taxon>Ovalentaria</taxon>
        <taxon>Cichlomorphae</taxon>
        <taxon>Cichliformes</taxon>
        <taxon>Cichlidae</taxon>
        <taxon>African cichlids</taxon>
        <taxon>Pseudocrenilabrinae</taxon>
        <taxon>Oreochromini</taxon>
        <taxon>Oreochromis</taxon>
    </lineage>
</organism>
<evidence type="ECO:0000259" key="2">
    <source>
        <dbReference type="PROSITE" id="PS50188"/>
    </source>
</evidence>
<dbReference type="Pfam" id="PF13765">
    <property type="entry name" value="PRY"/>
    <property type="match status" value="1"/>
</dbReference>
<sequence>MNVQVCHCGWTKRTTYHGLRVHQGKMGCTPKGMRIPQSEQFRFSHKPSYNEPQIKIKEPFVDDLESSVFETPQRSRLTTEIEDSRARPVLQSSIGGQQVCHCGWTKYTTYHGLRVHQGKMGCTPKGMRIPQSEQSRFSHKPSYNEPQIKIKEPFEDDFKSSAFETPQRSHQTTELEDSRARRVLDFSVGGQQTPNLSNMNVQVCHCGWTKYTTYHGLRVHQGKMGCTPKGMRIPQSEQSRFSHKPSHNEPQIKIKEPFVDDFESSVFETPQRSYQTTVTWFEDSRARQVLDFSIGGQQVAQFLEIPRTTVQPSIISLKEKEKEKAWEKEKKAKKLQKILNSSKMSLQVCHCGWSNITSYHGLKFHQGKMGCTPKGMRIPERAQFSYIPTVTILNPPVNFTDLFVDIFKSSVKSDSSSNTSYCSWPRITADQDLGDFQGGMRSTQIQLEENKEQLWRNHQEESYQKYSRPTFNPSVKEENRLLPSSFVPQIDSPARQASTEEIIKSLVETQQQSVPTGSNMGAYQGLDFASGAQSVFMSVPQTFSNHSDHTDNTITVMETDTSCCEQQVAQILEFPGKAAQHAAIGPKEKEKEIDRLKEKKTKKLQKAKQEKIKSDLQQKIHIRELKMAEVRSLEIDCKGSLDVEWLEVNNFFSEVIRVVEDARKKALKPLEERRQKVKEDAQDIIQKLQREIDVLKNAIAEAPKNPDLEVSPLTGLNESTDWKNVQVDTSLSFGTLRTTTSAMMKQIHEEMEKLSSIELRRITKFAVDVKLDPTTAHQSLEIYGNGKKVRDGGKMSKDPDSSQRFDVSGSILGLNRLSSGRAYWEVEVRNKTGWDLGVARCDANRKGKLSINPDNGYWATVHYEDQKYAALTTPPVSLSLKGKPQKVGVFVDYEEGLVSFYDVTSQSHIYSFTECLFGGEILPYFSPHLKQNEKNSDPLIITAVQKQQ</sequence>
<dbReference type="Ensembl" id="ENSOABT00000061821.1">
    <property type="protein sequence ID" value="ENSOABP00000061575.1"/>
    <property type="gene ID" value="ENSOABG00000033564.1"/>
</dbReference>
<dbReference type="InterPro" id="IPR050143">
    <property type="entry name" value="TRIM/RBCC"/>
</dbReference>
<gene>
    <name evidence="3" type="primary">LOC120439195</name>
</gene>
<evidence type="ECO:0000313" key="3">
    <source>
        <dbReference type="Ensembl" id="ENSOABP00000061575.1"/>
    </source>
</evidence>
<dbReference type="SMART" id="SM00449">
    <property type="entry name" value="SPRY"/>
    <property type="match status" value="1"/>
</dbReference>
<name>A0AAZ1X1R1_OREAU</name>
<reference evidence="4" key="1">
    <citation type="submission" date="2020-03" db="EMBL/GenBank/DDBJ databases">
        <title>Evolution of repeat sequences and sex chromosomes of tilapia species revealed by chromosome-level genomes.</title>
        <authorList>
            <person name="Xu L."/>
            <person name="Tao W."/>
            <person name="Wang D."/>
            <person name="Zhou Q."/>
        </authorList>
    </citation>
    <scope>NUCLEOTIDE SEQUENCE [LARGE SCALE GENOMIC DNA]</scope>
    <source>
        <strain evidence="4">Israel</strain>
    </source>
</reference>
<dbReference type="InterPro" id="IPR003879">
    <property type="entry name" value="Butyrophylin_SPRY"/>
</dbReference>
<reference evidence="3" key="3">
    <citation type="submission" date="2025-09" db="UniProtKB">
        <authorList>
            <consortium name="Ensembl"/>
        </authorList>
    </citation>
    <scope>IDENTIFICATION</scope>
</reference>
<dbReference type="InterPro" id="IPR043136">
    <property type="entry name" value="B30.2/SPRY_sf"/>
</dbReference>
<dbReference type="Pfam" id="PF00622">
    <property type="entry name" value="SPRY"/>
    <property type="match status" value="1"/>
</dbReference>
<dbReference type="AlphaFoldDB" id="A0AAZ1X1R1"/>
<dbReference type="InterPro" id="IPR006574">
    <property type="entry name" value="PRY"/>
</dbReference>
<feature type="coiled-coil region" evidence="1">
    <location>
        <begin position="671"/>
        <end position="705"/>
    </location>
</feature>
<accession>A0AAZ1X1R1</accession>
<feature type="domain" description="B30.2/SPRY" evidence="2">
    <location>
        <begin position="749"/>
        <end position="946"/>
    </location>
</feature>
<dbReference type="InterPro" id="IPR001870">
    <property type="entry name" value="B30.2/SPRY"/>
</dbReference>
<keyword evidence="4" id="KW-1185">Reference proteome</keyword>
<dbReference type="InterPro" id="IPR058030">
    <property type="entry name" value="TRIM8/14/16/25/29/45/65_CC"/>
</dbReference>
<dbReference type="Gene3D" id="2.60.120.920">
    <property type="match status" value="1"/>
</dbReference>